<evidence type="ECO:0000313" key="2">
    <source>
        <dbReference type="Proteomes" id="UP000827872"/>
    </source>
</evidence>
<dbReference type="EMBL" id="CM037615">
    <property type="protein sequence ID" value="KAH8014003.1"/>
    <property type="molecule type" value="Genomic_DNA"/>
</dbReference>
<reference evidence="1" key="1">
    <citation type="submission" date="2021-08" db="EMBL/GenBank/DDBJ databases">
        <title>The first chromosome-level gecko genome reveals the dynamic sex chromosomes of Neotropical dwarf geckos (Sphaerodactylidae: Sphaerodactylus).</title>
        <authorList>
            <person name="Pinto B.J."/>
            <person name="Keating S.E."/>
            <person name="Gamble T."/>
        </authorList>
    </citation>
    <scope>NUCLEOTIDE SEQUENCE</scope>
    <source>
        <strain evidence="1">TG3544</strain>
    </source>
</reference>
<proteinExistence type="predicted"/>
<accession>A0ACB8G3K3</accession>
<protein>
    <submittedName>
        <fullName evidence="1">Uncharacterized protein</fullName>
    </submittedName>
</protein>
<keyword evidence="2" id="KW-1185">Reference proteome</keyword>
<evidence type="ECO:0000313" key="1">
    <source>
        <dbReference type="EMBL" id="KAH8014003.1"/>
    </source>
</evidence>
<dbReference type="Proteomes" id="UP000827872">
    <property type="component" value="Linkage Group LG02"/>
</dbReference>
<comment type="caution">
    <text evidence="1">The sequence shown here is derived from an EMBL/GenBank/DDBJ whole genome shotgun (WGS) entry which is preliminary data.</text>
</comment>
<name>A0ACB8G3K3_9SAUR</name>
<sequence length="192" mass="20841">MYPRGPGQNDGPWINLAFRMKLVSLALFCLSSVSFFGVEAAKLEVASDFKRKWSRWAMSRVRREATLPKAETSVPALVHVGEVKGEPSHIRLKRQDPKAVLHTHLRVSCKMGTCSVAKLADQLYHLNNKEKDANAPARKISPHGYGRRRRSLLDVLMAIGRNGSQIVSGLSSAIAALRGVAEGGAAEGGAAE</sequence>
<gene>
    <name evidence="1" type="ORF">K3G42_024510</name>
</gene>
<organism evidence="1 2">
    <name type="scientific">Sphaerodactylus townsendi</name>
    <dbReference type="NCBI Taxonomy" id="933632"/>
    <lineage>
        <taxon>Eukaryota</taxon>
        <taxon>Metazoa</taxon>
        <taxon>Chordata</taxon>
        <taxon>Craniata</taxon>
        <taxon>Vertebrata</taxon>
        <taxon>Euteleostomi</taxon>
        <taxon>Lepidosauria</taxon>
        <taxon>Squamata</taxon>
        <taxon>Bifurcata</taxon>
        <taxon>Gekkota</taxon>
        <taxon>Sphaerodactylidae</taxon>
        <taxon>Sphaerodactylus</taxon>
    </lineage>
</organism>